<sequence length="503" mass="56952">MAISIALLASVIAALAVLAFVVSSIQSYRRLSHIPGPPSAAFSILWQIRALQSGQNNLKVAEVNQKYGSLARIGPNSLVTSDPDLLRRMSAARSPYRRGSWYNAMRMKPRKDNVLSVRDEKHHDELRRKMAFGYAGKENPLLEETIDKHIQECVDLIERKYVSSGTDLKKMDFGRVAQFLTLDIISGLAFDRPFGDIAHDQDMFEYIKTTEENLPVMILMTILPWVHKLLEKSYLMDFMAPSVKDKVGLGKIINIAQERVAERFLPDGKRRDQQDMLGSFIRHGLTQEEAESESVLQILAGSDTTATGIRTTMLYLITNPSVLAKLRSEIDSAIRDHRISSPITDAEARNLPYLQACIKEGLRIWPPITGLMEKVVPPEGDVVNGMFVPGGTQIGYCAWGVHRNPRIFGADADVFRPDRWLEAQGEQLQSMERNNDLIFGHGRFTCLGKTVAFMELNKVFVELLRRFDFTIVDPSNPWKVTNVGMWMQSNMWVRVTRREDTVR</sequence>
<accession>A0ACC2Z461</accession>
<reference evidence="1" key="1">
    <citation type="submission" date="2022-10" db="EMBL/GenBank/DDBJ databases">
        <title>Culturing micro-colonial fungi from biological soil crusts in the Mojave desert and describing Neophaeococcomyces mojavensis, and introducing the new genera and species Taxawa tesnikishii.</title>
        <authorList>
            <person name="Kurbessoian T."/>
            <person name="Stajich J.E."/>
        </authorList>
    </citation>
    <scope>NUCLEOTIDE SEQUENCE</scope>
    <source>
        <strain evidence="1">JES_115</strain>
    </source>
</reference>
<name>A0ACC2Z461_9PEZI</name>
<proteinExistence type="predicted"/>
<organism evidence="1 2">
    <name type="scientific">Coniosporium tulheliwenetii</name>
    <dbReference type="NCBI Taxonomy" id="3383036"/>
    <lineage>
        <taxon>Eukaryota</taxon>
        <taxon>Fungi</taxon>
        <taxon>Dikarya</taxon>
        <taxon>Ascomycota</taxon>
        <taxon>Pezizomycotina</taxon>
        <taxon>Dothideomycetes</taxon>
        <taxon>Dothideomycetes incertae sedis</taxon>
        <taxon>Coniosporium</taxon>
    </lineage>
</organism>
<dbReference type="Proteomes" id="UP001172680">
    <property type="component" value="Unassembled WGS sequence"/>
</dbReference>
<gene>
    <name evidence="1" type="ORF">H2199_004725</name>
</gene>
<comment type="caution">
    <text evidence="1">The sequence shown here is derived from an EMBL/GenBank/DDBJ whole genome shotgun (WGS) entry which is preliminary data.</text>
</comment>
<evidence type="ECO:0000313" key="1">
    <source>
        <dbReference type="EMBL" id="KAJ9642345.1"/>
    </source>
</evidence>
<protein>
    <submittedName>
        <fullName evidence="1">Uncharacterized protein</fullName>
    </submittedName>
</protein>
<dbReference type="EMBL" id="JAPDRP010000013">
    <property type="protein sequence ID" value="KAJ9642345.1"/>
    <property type="molecule type" value="Genomic_DNA"/>
</dbReference>
<keyword evidence="2" id="KW-1185">Reference proteome</keyword>
<evidence type="ECO:0000313" key="2">
    <source>
        <dbReference type="Proteomes" id="UP001172680"/>
    </source>
</evidence>